<reference evidence="1 2" key="1">
    <citation type="submission" date="2024-11" db="EMBL/GenBank/DDBJ databases">
        <title>Adaptive evolution of stress response genes in parasites aligns with host niche diversity.</title>
        <authorList>
            <person name="Hahn C."/>
            <person name="Resl P."/>
        </authorList>
    </citation>
    <scope>NUCLEOTIDE SEQUENCE [LARGE SCALE GENOMIC DNA]</scope>
    <source>
        <strain evidence="1">EGGRZ-B1_66</strain>
        <tissue evidence="1">Body</tissue>
    </source>
</reference>
<proteinExistence type="predicted"/>
<evidence type="ECO:0000313" key="2">
    <source>
        <dbReference type="Proteomes" id="UP001626550"/>
    </source>
</evidence>
<dbReference type="AlphaFoldDB" id="A0ABD2PKE2"/>
<accession>A0ABD2PKE2</accession>
<dbReference type="Proteomes" id="UP001626550">
    <property type="component" value="Unassembled WGS sequence"/>
</dbReference>
<gene>
    <name evidence="1" type="ORF">Ciccas_013970</name>
</gene>
<evidence type="ECO:0000313" key="1">
    <source>
        <dbReference type="EMBL" id="KAL3307513.1"/>
    </source>
</evidence>
<sequence>MLDNLVRSKPLELVLANLMTKNNELSFDQLRQKMTQIATNSTQYLKDTQFDLKSTCRDQIEAFNKLG</sequence>
<name>A0ABD2PKE2_9PLAT</name>
<keyword evidence="2" id="KW-1185">Reference proteome</keyword>
<organism evidence="1 2">
    <name type="scientific">Cichlidogyrus casuarinus</name>
    <dbReference type="NCBI Taxonomy" id="1844966"/>
    <lineage>
        <taxon>Eukaryota</taxon>
        <taxon>Metazoa</taxon>
        <taxon>Spiralia</taxon>
        <taxon>Lophotrochozoa</taxon>
        <taxon>Platyhelminthes</taxon>
        <taxon>Monogenea</taxon>
        <taxon>Monopisthocotylea</taxon>
        <taxon>Dactylogyridea</taxon>
        <taxon>Ancyrocephalidae</taxon>
        <taxon>Cichlidogyrus</taxon>
    </lineage>
</organism>
<dbReference type="EMBL" id="JBJKFK010007164">
    <property type="protein sequence ID" value="KAL3307513.1"/>
    <property type="molecule type" value="Genomic_DNA"/>
</dbReference>
<comment type="caution">
    <text evidence="1">The sequence shown here is derived from an EMBL/GenBank/DDBJ whole genome shotgun (WGS) entry which is preliminary data.</text>
</comment>
<protein>
    <submittedName>
        <fullName evidence="1">Uncharacterized protein</fullName>
    </submittedName>
</protein>